<dbReference type="GO" id="GO:0030246">
    <property type="term" value="F:carbohydrate binding"/>
    <property type="evidence" value="ECO:0007669"/>
    <property type="project" value="InterPro"/>
</dbReference>
<dbReference type="InterPro" id="IPR048395">
    <property type="entry name" value="Glyco_hydro_31_C"/>
</dbReference>
<comment type="caution">
    <text evidence="10">The sequence shown here is derived from an EMBL/GenBank/DDBJ whole genome shotgun (WGS) entry which is preliminary data.</text>
</comment>
<dbReference type="InterPro" id="IPR025887">
    <property type="entry name" value="Glyco_hydro_31_N_dom"/>
</dbReference>
<evidence type="ECO:0000256" key="4">
    <source>
        <dbReference type="RuleBase" id="RU361185"/>
    </source>
</evidence>
<dbReference type="InterPro" id="IPR000322">
    <property type="entry name" value="Glyco_hydro_31_TIM"/>
</dbReference>
<feature type="domain" description="Glycoside hydrolase family 31 TIM barrel" evidence="6">
    <location>
        <begin position="255"/>
        <end position="580"/>
    </location>
</feature>
<gene>
    <name evidence="10" type="ORF">N783_20485</name>
</gene>
<dbReference type="AlphaFoldDB" id="A0A0A5FYP1"/>
<organism evidence="10 11">
    <name type="scientific">Pontibacillus marinus BH030004 = DSM 16465</name>
    <dbReference type="NCBI Taxonomy" id="1385511"/>
    <lineage>
        <taxon>Bacteria</taxon>
        <taxon>Bacillati</taxon>
        <taxon>Bacillota</taxon>
        <taxon>Bacilli</taxon>
        <taxon>Bacillales</taxon>
        <taxon>Bacillaceae</taxon>
        <taxon>Pontibacillus</taxon>
    </lineage>
</organism>
<dbReference type="InterPro" id="IPR011013">
    <property type="entry name" value="Gal_mutarotase_sf_dom"/>
</dbReference>
<dbReference type="GO" id="GO:0090599">
    <property type="term" value="F:alpha-glucosidase activity"/>
    <property type="evidence" value="ECO:0007669"/>
    <property type="project" value="UniProtKB-ARBA"/>
</dbReference>
<dbReference type="InterPro" id="IPR013780">
    <property type="entry name" value="Glyco_hydro_b"/>
</dbReference>
<feature type="domain" description="Glycosyl hydrolase family 31 C-terminal" evidence="9">
    <location>
        <begin position="588"/>
        <end position="672"/>
    </location>
</feature>
<evidence type="ECO:0000313" key="10">
    <source>
        <dbReference type="EMBL" id="KGX83943.1"/>
    </source>
</evidence>
<evidence type="ECO:0000259" key="8">
    <source>
        <dbReference type="Pfam" id="PF17137"/>
    </source>
</evidence>
<dbReference type="CDD" id="cd06604">
    <property type="entry name" value="GH31_glucosidase_II_MalA"/>
    <property type="match status" value="1"/>
</dbReference>
<dbReference type="OrthoDB" id="176168at2"/>
<dbReference type="CDD" id="cd14752">
    <property type="entry name" value="GH31_N"/>
    <property type="match status" value="1"/>
</dbReference>
<evidence type="ECO:0000256" key="3">
    <source>
        <dbReference type="ARBA" id="ARBA00023295"/>
    </source>
</evidence>
<dbReference type="SUPFAM" id="SSF51445">
    <property type="entry name" value="(Trans)glycosidases"/>
    <property type="match status" value="1"/>
</dbReference>
<accession>A0A0A5FYP1</accession>
<dbReference type="Gene3D" id="2.60.40.1760">
    <property type="entry name" value="glycosyl hydrolase (family 31)"/>
    <property type="match status" value="1"/>
</dbReference>
<keyword evidence="2 4" id="KW-0378">Hydrolase</keyword>
<evidence type="ECO:0000259" key="6">
    <source>
        <dbReference type="Pfam" id="PF01055"/>
    </source>
</evidence>
<dbReference type="Proteomes" id="UP000030403">
    <property type="component" value="Unassembled WGS sequence"/>
</dbReference>
<dbReference type="STRING" id="1385511.GCA_000425225_00688"/>
<dbReference type="Pfam" id="PF21365">
    <property type="entry name" value="Glyco_hydro_31_3rd"/>
    <property type="match status" value="1"/>
</dbReference>
<dbReference type="EMBL" id="AVPF01000074">
    <property type="protein sequence ID" value="KGX83943.1"/>
    <property type="molecule type" value="Genomic_DNA"/>
</dbReference>
<evidence type="ECO:0000256" key="1">
    <source>
        <dbReference type="ARBA" id="ARBA00007806"/>
    </source>
</evidence>
<feature type="region of interest" description="Disordered" evidence="5">
    <location>
        <begin position="1"/>
        <end position="20"/>
    </location>
</feature>
<proteinExistence type="inferred from homology"/>
<comment type="similarity">
    <text evidence="1 4">Belongs to the glycosyl hydrolase 31 family.</text>
</comment>
<dbReference type="Pfam" id="PF17137">
    <property type="entry name" value="DUF5110"/>
    <property type="match status" value="1"/>
</dbReference>
<reference evidence="10 11" key="1">
    <citation type="submission" date="2013-08" db="EMBL/GenBank/DDBJ databases">
        <authorList>
            <person name="Huang J."/>
            <person name="Wang G."/>
        </authorList>
    </citation>
    <scope>NUCLEOTIDE SEQUENCE [LARGE SCALE GENOMIC DNA]</scope>
    <source>
        <strain evidence="10 11">BH030004</strain>
    </source>
</reference>
<dbReference type="Gene3D" id="2.60.40.1180">
    <property type="entry name" value="Golgi alpha-mannosidase II"/>
    <property type="match status" value="2"/>
</dbReference>
<keyword evidence="3 4" id="KW-0326">Glycosidase</keyword>
<protein>
    <submittedName>
        <fullName evidence="10">Alpha-glucosidase</fullName>
    </submittedName>
</protein>
<dbReference type="InterPro" id="IPR017853">
    <property type="entry name" value="GH"/>
</dbReference>
<evidence type="ECO:0000256" key="2">
    <source>
        <dbReference type="ARBA" id="ARBA00022801"/>
    </source>
</evidence>
<evidence type="ECO:0000313" key="11">
    <source>
        <dbReference type="Proteomes" id="UP000030403"/>
    </source>
</evidence>
<dbReference type="SUPFAM" id="SSF51011">
    <property type="entry name" value="Glycosyl hydrolase domain"/>
    <property type="match status" value="1"/>
</dbReference>
<keyword evidence="11" id="KW-1185">Reference proteome</keyword>
<dbReference type="InterPro" id="IPR030459">
    <property type="entry name" value="Glyco_hydro_31_CS"/>
</dbReference>
<dbReference type="InterPro" id="IPR033403">
    <property type="entry name" value="DUF5110"/>
</dbReference>
<feature type="domain" description="Glycoside hydrolase family 31 N-terminal" evidence="7">
    <location>
        <begin position="47"/>
        <end position="213"/>
    </location>
</feature>
<dbReference type="SUPFAM" id="SSF74650">
    <property type="entry name" value="Galactose mutarotase-like"/>
    <property type="match status" value="1"/>
</dbReference>
<dbReference type="GO" id="GO:0005975">
    <property type="term" value="P:carbohydrate metabolic process"/>
    <property type="evidence" value="ECO:0007669"/>
    <property type="project" value="InterPro"/>
</dbReference>
<dbReference type="eggNOG" id="COG1501">
    <property type="taxonomic scope" value="Bacteria"/>
</dbReference>
<dbReference type="Pfam" id="PF13802">
    <property type="entry name" value="Gal_mutarotas_2"/>
    <property type="match status" value="1"/>
</dbReference>
<evidence type="ECO:0000259" key="7">
    <source>
        <dbReference type="Pfam" id="PF13802"/>
    </source>
</evidence>
<dbReference type="InterPro" id="IPR030458">
    <property type="entry name" value="Glyco_hydro_31_AS"/>
</dbReference>
<sequence length="788" mass="90747">MLEDTSFAIHPGNNQNLSETSYQDVGNVTHVDKDEKGYTFYCENGYVTVTFNRADIIRIVMNQKAIPSLKSTPAVIAQPETVEQELKEESDSYIISTSKLDAYIQKAPFRLRIQDKEGHIIASEQEKGLGFQENGEVICYKEMLEQDRFYGFGEKTGFLDKRGESYTMWNSDVFAPHNPETDPLYQSIPYFMSLRDGRAHGIFFDNSYKSTFDMKTESDHYSFRAEGGQLDYYVFIGPSPKDVIEQYTHVTGRMPLPPKWAIGYHQSRYSYKSEQEVREVANAFIEKNIPVDVLYLDIHYMNEYRVFTFDKDQFPTPENMIQDLKNAGIRVVPIVDPGVKKAPEYSIYQEGVREDHFCKYLEGDIYTGDVWPGESAFPDFTDERTRKWWGEKHQYYADLGIEGIWNDMNEPAVFNETKTMDTNVMHKNDGDPQTHRALHNLYGLLMGEATYKGMKEQLGGKRSFLLTRAGYSGVQRYASVWTGDNRSFWEHLQMALPMCMNLGLSGVAFSGPDVGGFAHDTNGELLTRWTQVGAFTPYFRNHSALDTVRQEPWQFGEKYEAIIRDYIQLRYQWLPQLYSLFREAHETGVPVMRPLMLEYPHDEKTYQLYDEFMIGDNTLIAPIMHPEVTDRAVYFPEGTWVDYFTGEEYSGKQTHLIHAELDKLPMFIKKGSFVALSPVRQSTMHKQDSLIFHVYANDEGEYKTVFYDDDGETYQYEGDDSMKLPVTISSTPDEVSITFGEKQGGFNPSYQNVDVYVHGLQDNQTITLNGEKVSGERSDQGVHFQAKL</sequence>
<dbReference type="Gene3D" id="3.20.20.80">
    <property type="entry name" value="Glycosidases"/>
    <property type="match status" value="1"/>
</dbReference>
<dbReference type="PROSITE" id="PS00707">
    <property type="entry name" value="GLYCOSYL_HYDROL_F31_2"/>
    <property type="match status" value="1"/>
</dbReference>
<feature type="domain" description="DUF5110" evidence="8">
    <location>
        <begin position="690"/>
        <end position="759"/>
    </location>
</feature>
<evidence type="ECO:0000256" key="5">
    <source>
        <dbReference type="SAM" id="MobiDB-lite"/>
    </source>
</evidence>
<dbReference type="PANTHER" id="PTHR22762:SF166">
    <property type="entry name" value="ALPHA-GLUCOSIDASE"/>
    <property type="match status" value="1"/>
</dbReference>
<dbReference type="Pfam" id="PF01055">
    <property type="entry name" value="Glyco_hydro_31_2nd"/>
    <property type="match status" value="1"/>
</dbReference>
<dbReference type="PROSITE" id="PS00129">
    <property type="entry name" value="GLYCOSYL_HYDROL_F31_1"/>
    <property type="match status" value="1"/>
</dbReference>
<dbReference type="RefSeq" id="WP_027448124.1">
    <property type="nucleotide sequence ID" value="NZ_AVPF01000074.1"/>
</dbReference>
<name>A0A0A5FYP1_9BACI</name>
<dbReference type="PANTHER" id="PTHR22762">
    <property type="entry name" value="ALPHA-GLUCOSIDASE"/>
    <property type="match status" value="1"/>
</dbReference>
<evidence type="ECO:0000259" key="9">
    <source>
        <dbReference type="Pfam" id="PF21365"/>
    </source>
</evidence>